<dbReference type="OrthoDB" id="9769961at2"/>
<dbReference type="SMART" id="SM00878">
    <property type="entry name" value="Biotin_carb_C"/>
    <property type="match status" value="1"/>
</dbReference>
<reference evidence="9 10" key="1">
    <citation type="journal article" date="2011" name="Stand. Genomic Sci.">
        <title>Complete genome sequence of the acetate-degrading sulfate reducer Desulfobacca acetoxidans type strain (ASRB2).</title>
        <authorList>
            <person name="Goker M."/>
            <person name="Teshima H."/>
            <person name="Lapidus A."/>
            <person name="Nolan M."/>
            <person name="Lucas S."/>
            <person name="Hammon N."/>
            <person name="Deshpande S."/>
            <person name="Cheng J.F."/>
            <person name="Tapia R."/>
            <person name="Han C."/>
            <person name="Goodwin L."/>
            <person name="Pitluck S."/>
            <person name="Huntemann M."/>
            <person name="Liolios K."/>
            <person name="Ivanova N."/>
            <person name="Pagani I."/>
            <person name="Mavromatis K."/>
            <person name="Ovchinikova G."/>
            <person name="Pati A."/>
            <person name="Chen A."/>
            <person name="Palaniappan K."/>
            <person name="Land M."/>
            <person name="Hauser L."/>
            <person name="Brambilla E.M."/>
            <person name="Rohde M."/>
            <person name="Spring S."/>
            <person name="Detter J.C."/>
            <person name="Woyke T."/>
            <person name="Bristow J."/>
            <person name="Eisen J.A."/>
            <person name="Markowitz V."/>
            <person name="Hugenholtz P."/>
            <person name="Kyrpides N.C."/>
            <person name="Klenk H.P."/>
        </authorList>
    </citation>
    <scope>NUCLEOTIDE SEQUENCE [LARGE SCALE GENOMIC DNA]</scope>
    <source>
        <strain evidence="10">ATCC 700848 / DSM 11109 / ASRB2</strain>
    </source>
</reference>
<keyword evidence="3 6" id="KW-0067">ATP-binding</keyword>
<dbReference type="EC" id="6.4.1.1" evidence="9"/>
<dbReference type="eggNOG" id="COG0439">
    <property type="taxonomic scope" value="Bacteria"/>
</dbReference>
<accession>F2NJF3</accession>
<dbReference type="GO" id="GO:0005524">
    <property type="term" value="F:ATP binding"/>
    <property type="evidence" value="ECO:0007669"/>
    <property type="project" value="UniProtKB-UniRule"/>
</dbReference>
<dbReference type="InterPro" id="IPR004549">
    <property type="entry name" value="Acetyl_CoA_COase_biotin_COase"/>
</dbReference>
<dbReference type="InterPro" id="IPR011054">
    <property type="entry name" value="Rudment_hybrid_motif"/>
</dbReference>
<proteinExistence type="predicted"/>
<dbReference type="InterPro" id="IPR016185">
    <property type="entry name" value="PreATP-grasp_dom_sf"/>
</dbReference>
<feature type="domain" description="Biotin carboxylation" evidence="8">
    <location>
        <begin position="1"/>
        <end position="444"/>
    </location>
</feature>
<name>F2NJF3_DESAR</name>
<dbReference type="SUPFAM" id="SSF52440">
    <property type="entry name" value="PreATP-grasp domain"/>
    <property type="match status" value="1"/>
</dbReference>
<dbReference type="Pfam" id="PF00289">
    <property type="entry name" value="Biotin_carb_N"/>
    <property type="match status" value="1"/>
</dbReference>
<dbReference type="AlphaFoldDB" id="F2NJF3"/>
<evidence type="ECO:0000313" key="10">
    <source>
        <dbReference type="Proteomes" id="UP000000483"/>
    </source>
</evidence>
<protein>
    <submittedName>
        <fullName evidence="9">Acetyl-CoA carboxylase, biotin carboxylase</fullName>
        <ecNumber evidence="9">6.4.1.1</ecNumber>
    </submittedName>
</protein>
<evidence type="ECO:0000256" key="1">
    <source>
        <dbReference type="ARBA" id="ARBA00022598"/>
    </source>
</evidence>
<evidence type="ECO:0000256" key="5">
    <source>
        <dbReference type="ARBA" id="ARBA00023267"/>
    </source>
</evidence>
<sequence>MFKKILVANRGEIAIRIIRACKELGIATVSIFTEQDANALHITKADQAILVTPGPIAGYLDYAQIIKVAKWAGADAIHPGYGFIAENWRFAHACEEAGIGFIGPTSTAIRSMGNKIRAREMMATAGVPLVPGSPVLQTDGEAKDWAARIGYPLMIKAKAGGGGRGMRLVQDDEELLRGLPVARAEAQKAFADEAIYLEKFIAQPKHIEIQIMADRYGNTIHLGERDCSIQRRHQKLIEIAPSLVLTPEKRAEMGEVAKQAARQINYHTVGTVEFLVDRDLNHYFLEMNTRIQVEHTITEIITGIDIVKEQIRLAAGEPLRLTQDEVRLWGYAIECRINAEDPRNNFFPSPGKITKYQSPGGIGIRIDGCIFGGYEVPPYFDPMLSKLCAWGNTWEEAVDRMCRALDEYIIRGIKTTIPLYKKLLEDEEFRCGRYTTEYMENKIQQLSYEDLKEPFDLYYIAAAALFFEMHYFYTEMK</sequence>
<dbReference type="GO" id="GO:0046872">
    <property type="term" value="F:metal ion binding"/>
    <property type="evidence" value="ECO:0007669"/>
    <property type="project" value="InterPro"/>
</dbReference>
<dbReference type="InterPro" id="IPR011764">
    <property type="entry name" value="Biotin_carboxylation_dom"/>
</dbReference>
<dbReference type="FunFam" id="3.30.1490.20:FF:000003">
    <property type="entry name" value="acetyl-CoA carboxylase isoform X1"/>
    <property type="match status" value="1"/>
</dbReference>
<dbReference type="PROSITE" id="PS50975">
    <property type="entry name" value="ATP_GRASP"/>
    <property type="match status" value="1"/>
</dbReference>
<dbReference type="NCBIfam" id="NF006367">
    <property type="entry name" value="PRK08591.1"/>
    <property type="match status" value="1"/>
</dbReference>
<dbReference type="InterPro" id="IPR005481">
    <property type="entry name" value="BC-like_N"/>
</dbReference>
<evidence type="ECO:0000259" key="8">
    <source>
        <dbReference type="PROSITE" id="PS50979"/>
    </source>
</evidence>
<dbReference type="Pfam" id="PF02786">
    <property type="entry name" value="CPSase_L_D2"/>
    <property type="match status" value="1"/>
</dbReference>
<gene>
    <name evidence="9" type="ordered locus">Desac_1614</name>
</gene>
<dbReference type="InterPro" id="IPR005479">
    <property type="entry name" value="CPAse_ATP-bd"/>
</dbReference>
<keyword evidence="10" id="KW-1185">Reference proteome</keyword>
<dbReference type="RefSeq" id="WP_013706575.1">
    <property type="nucleotide sequence ID" value="NC_015388.1"/>
</dbReference>
<dbReference type="SUPFAM" id="SSF51246">
    <property type="entry name" value="Rudiment single hybrid motif"/>
    <property type="match status" value="1"/>
</dbReference>
<dbReference type="SUPFAM" id="SSF56059">
    <property type="entry name" value="Glutathione synthetase ATP-binding domain-like"/>
    <property type="match status" value="1"/>
</dbReference>
<dbReference type="FunFam" id="3.40.50.20:FF:000010">
    <property type="entry name" value="Propionyl-CoA carboxylase subunit alpha"/>
    <property type="match status" value="1"/>
</dbReference>
<organism evidence="9 10">
    <name type="scientific">Desulfobacca acetoxidans (strain ATCC 700848 / DSM 11109 / ASRB2)</name>
    <dbReference type="NCBI Taxonomy" id="880072"/>
    <lineage>
        <taxon>Bacteria</taxon>
        <taxon>Pseudomonadati</taxon>
        <taxon>Thermodesulfobacteriota</taxon>
        <taxon>Desulfobaccia</taxon>
        <taxon>Desulfobaccales</taxon>
        <taxon>Desulfobaccaceae</taxon>
        <taxon>Desulfobacca</taxon>
    </lineage>
</organism>
<dbReference type="UniPathway" id="UPA00655">
    <property type="reaction ID" value="UER00711"/>
</dbReference>
<dbReference type="PANTHER" id="PTHR48095">
    <property type="entry name" value="PYRUVATE CARBOXYLASE SUBUNIT A"/>
    <property type="match status" value="1"/>
</dbReference>
<evidence type="ECO:0000259" key="7">
    <source>
        <dbReference type="PROSITE" id="PS50975"/>
    </source>
</evidence>
<dbReference type="STRING" id="880072.Desac_1614"/>
<keyword evidence="2 6" id="KW-0547">Nucleotide-binding</keyword>
<dbReference type="PROSITE" id="PS00867">
    <property type="entry name" value="CPSASE_2"/>
    <property type="match status" value="1"/>
</dbReference>
<dbReference type="InterPro" id="IPR005482">
    <property type="entry name" value="Biotin_COase_C"/>
</dbReference>
<keyword evidence="5" id="KW-0092">Biotin</keyword>
<evidence type="ECO:0000256" key="6">
    <source>
        <dbReference type="PROSITE-ProRule" id="PRU00409"/>
    </source>
</evidence>
<dbReference type="NCBIfam" id="TIGR00514">
    <property type="entry name" value="accC"/>
    <property type="match status" value="1"/>
</dbReference>
<evidence type="ECO:0000256" key="4">
    <source>
        <dbReference type="ARBA" id="ARBA00022842"/>
    </source>
</evidence>
<dbReference type="HOGENOM" id="CLU_000395_3_2_7"/>
<dbReference type="InterPro" id="IPR051602">
    <property type="entry name" value="ACC_Biotin_Carboxylase"/>
</dbReference>
<evidence type="ECO:0000313" key="9">
    <source>
        <dbReference type="EMBL" id="AEB09465.1"/>
    </source>
</evidence>
<dbReference type="Proteomes" id="UP000000483">
    <property type="component" value="Chromosome"/>
</dbReference>
<dbReference type="InterPro" id="IPR011761">
    <property type="entry name" value="ATP-grasp"/>
</dbReference>
<keyword evidence="1 9" id="KW-0436">Ligase</keyword>
<feature type="domain" description="ATP-grasp" evidence="7">
    <location>
        <begin position="119"/>
        <end position="315"/>
    </location>
</feature>
<dbReference type="KEGG" id="dao:Desac_1614"/>
<evidence type="ECO:0000256" key="2">
    <source>
        <dbReference type="ARBA" id="ARBA00022741"/>
    </source>
</evidence>
<dbReference type="Pfam" id="PF02785">
    <property type="entry name" value="Biotin_carb_C"/>
    <property type="match status" value="1"/>
</dbReference>
<dbReference type="PROSITE" id="PS50979">
    <property type="entry name" value="BC"/>
    <property type="match status" value="1"/>
</dbReference>
<dbReference type="EMBL" id="CP002629">
    <property type="protein sequence ID" value="AEB09465.1"/>
    <property type="molecule type" value="Genomic_DNA"/>
</dbReference>
<dbReference type="GO" id="GO:2001295">
    <property type="term" value="P:malonyl-CoA biosynthetic process"/>
    <property type="evidence" value="ECO:0007669"/>
    <property type="project" value="UniProtKB-UniPathway"/>
</dbReference>
<dbReference type="Gene3D" id="3.30.470.20">
    <property type="entry name" value="ATP-grasp fold, B domain"/>
    <property type="match status" value="1"/>
</dbReference>
<evidence type="ECO:0000256" key="3">
    <source>
        <dbReference type="ARBA" id="ARBA00022840"/>
    </source>
</evidence>
<reference evidence="10" key="2">
    <citation type="submission" date="2011-03" db="EMBL/GenBank/DDBJ databases">
        <title>The complete genome of Desulfobacca acetoxidans DSM 11109.</title>
        <authorList>
            <consortium name="US DOE Joint Genome Institute (JGI-PGF)"/>
            <person name="Lucas S."/>
            <person name="Copeland A."/>
            <person name="Lapidus A."/>
            <person name="Bruce D."/>
            <person name="Goodwin L."/>
            <person name="Pitluck S."/>
            <person name="Peters L."/>
            <person name="Kyrpides N."/>
            <person name="Mavromatis K."/>
            <person name="Ivanova N."/>
            <person name="Ovchinnikova G."/>
            <person name="Teshima H."/>
            <person name="Detter J.C."/>
            <person name="Han C."/>
            <person name="Land M."/>
            <person name="Hauser L."/>
            <person name="Markowitz V."/>
            <person name="Cheng J.-F."/>
            <person name="Hugenholtz P."/>
            <person name="Woyke T."/>
            <person name="Wu D."/>
            <person name="Spring S."/>
            <person name="Schueler E."/>
            <person name="Brambilla E."/>
            <person name="Klenk H.-P."/>
            <person name="Eisen J.A."/>
        </authorList>
    </citation>
    <scope>NUCLEOTIDE SEQUENCE [LARGE SCALE GENOMIC DNA]</scope>
    <source>
        <strain evidence="10">ATCC 700848 / DSM 11109 / ASRB2</strain>
    </source>
</reference>
<dbReference type="GO" id="GO:0004736">
    <property type="term" value="F:pyruvate carboxylase activity"/>
    <property type="evidence" value="ECO:0007669"/>
    <property type="project" value="UniProtKB-EC"/>
</dbReference>
<keyword evidence="4" id="KW-0460">Magnesium</keyword>
<dbReference type="PANTHER" id="PTHR48095:SF1">
    <property type="entry name" value="BIOTIN CARBOXYLASE"/>
    <property type="match status" value="1"/>
</dbReference>